<sequence length="362" mass="40733">MDAAQLQAIIAGAVNQALTEQESRLNQKFQAQLDEVKKQMQCLRVEAPQIEAYQKIQPDPSIPCGVKLDIVKILPDFSGEQDDYVSWRQSAVDAYEIFKRKNQLWQESHRGRWTYKLIPELTEWADCEHETVDYHMTQFLTDHGCFRGYLFRFCHVDTAQCLYCTDAVETAEHILLHCSRFVEERAQLVALAGSPLSPSGLVAAMMAVKIVWNGTHVIIVTMMKRVHFLHSYLQQGKSPAEALSLAKTPQPLEQKPNSASKRANTTLTPPTETPKRQKVEKSRPLTAPFDSPSTKRAAKATEVRKPSYATITGTIKVAVVPEGYPKVILSSENLSQLEDALLEEIVLSGWDSPIKFVGIYFT</sequence>
<protein>
    <submittedName>
        <fullName evidence="4">GD11381</fullName>
    </submittedName>
</protein>
<dbReference type="OrthoDB" id="7871968at2759"/>
<dbReference type="EMBL" id="CH986917">
    <property type="protein sequence ID" value="EDX15985.1"/>
    <property type="molecule type" value="Genomic_DNA"/>
</dbReference>
<dbReference type="PhylomeDB" id="B4NVA6"/>
<evidence type="ECO:0000256" key="1">
    <source>
        <dbReference type="SAM" id="Coils"/>
    </source>
</evidence>
<accession>B4NVA6</accession>
<evidence type="ECO:0000313" key="4">
    <source>
        <dbReference type="EMBL" id="EDX15985.1"/>
    </source>
</evidence>
<dbReference type="Pfam" id="PF16012">
    <property type="entry name" value="DUF4780"/>
    <property type="match status" value="1"/>
</dbReference>
<feature type="compositionally biased region" description="Basic and acidic residues" evidence="2">
    <location>
        <begin position="273"/>
        <end position="283"/>
    </location>
</feature>
<dbReference type="Proteomes" id="UP000000304">
    <property type="component" value="Unassembled WGS sequence"/>
</dbReference>
<feature type="compositionally biased region" description="Polar residues" evidence="2">
    <location>
        <begin position="255"/>
        <end position="270"/>
    </location>
</feature>
<name>B4NVA6_DROSI</name>
<organism evidence="4 5">
    <name type="scientific">Drosophila simulans</name>
    <name type="common">Fruit fly</name>
    <dbReference type="NCBI Taxonomy" id="7240"/>
    <lineage>
        <taxon>Eukaryota</taxon>
        <taxon>Metazoa</taxon>
        <taxon>Ecdysozoa</taxon>
        <taxon>Arthropoda</taxon>
        <taxon>Hexapoda</taxon>
        <taxon>Insecta</taxon>
        <taxon>Pterygota</taxon>
        <taxon>Neoptera</taxon>
        <taxon>Endopterygota</taxon>
        <taxon>Diptera</taxon>
        <taxon>Brachycera</taxon>
        <taxon>Muscomorpha</taxon>
        <taxon>Ephydroidea</taxon>
        <taxon>Drosophilidae</taxon>
        <taxon>Drosophila</taxon>
        <taxon>Sophophora</taxon>
    </lineage>
</organism>
<feature type="domain" description="DUF4780" evidence="3">
    <location>
        <begin position="312"/>
        <end position="361"/>
    </location>
</feature>
<evidence type="ECO:0000256" key="2">
    <source>
        <dbReference type="SAM" id="MobiDB-lite"/>
    </source>
</evidence>
<evidence type="ECO:0000259" key="3">
    <source>
        <dbReference type="Pfam" id="PF16012"/>
    </source>
</evidence>
<dbReference type="STRING" id="7240.B4NVA6"/>
<reference evidence="4 5" key="1">
    <citation type="journal article" date="2007" name="Nature">
        <title>Evolution of genes and genomes on the Drosophila phylogeny.</title>
        <authorList>
            <consortium name="Drosophila 12 Genomes Consortium"/>
            <person name="Clark A.G."/>
            <person name="Eisen M.B."/>
            <person name="Smith D.R."/>
            <person name="Bergman C.M."/>
            <person name="Oliver B."/>
            <person name="Markow T.A."/>
            <person name="Kaufman T.C."/>
            <person name="Kellis M."/>
            <person name="Gelbart W."/>
            <person name="Iyer V.N."/>
            <person name="Pollard D.A."/>
            <person name="Sackton T.B."/>
            <person name="Larracuente A.M."/>
            <person name="Singh N.D."/>
            <person name="Abad J.P."/>
            <person name="Abt D.N."/>
            <person name="Adryan B."/>
            <person name="Aguade M."/>
            <person name="Akashi H."/>
            <person name="Anderson W.W."/>
            <person name="Aquadro C.F."/>
            <person name="Ardell D.H."/>
            <person name="Arguello R."/>
            <person name="Artieri C.G."/>
            <person name="Barbash D.A."/>
            <person name="Barker D."/>
            <person name="Barsanti P."/>
            <person name="Batterham P."/>
            <person name="Batzoglou S."/>
            <person name="Begun D."/>
            <person name="Bhutkar A."/>
            <person name="Blanco E."/>
            <person name="Bosak S.A."/>
            <person name="Bradley R.K."/>
            <person name="Brand A.D."/>
            <person name="Brent M.R."/>
            <person name="Brooks A.N."/>
            <person name="Brown R.H."/>
            <person name="Butlin R.K."/>
            <person name="Caggese C."/>
            <person name="Calvi B.R."/>
            <person name="Bernardo de Carvalho A."/>
            <person name="Caspi A."/>
            <person name="Castrezana S."/>
            <person name="Celniker S.E."/>
            <person name="Chang J.L."/>
            <person name="Chapple C."/>
            <person name="Chatterji S."/>
            <person name="Chinwalla A."/>
            <person name="Civetta A."/>
            <person name="Clifton S.W."/>
            <person name="Comeron J.M."/>
            <person name="Costello J.C."/>
            <person name="Coyne J.A."/>
            <person name="Daub J."/>
            <person name="David R.G."/>
            <person name="Delcher A.L."/>
            <person name="Delehaunty K."/>
            <person name="Do C.B."/>
            <person name="Ebling H."/>
            <person name="Edwards K."/>
            <person name="Eickbush T."/>
            <person name="Evans J.D."/>
            <person name="Filipski A."/>
            <person name="Findeiss S."/>
            <person name="Freyhult E."/>
            <person name="Fulton L."/>
            <person name="Fulton R."/>
            <person name="Garcia A.C."/>
            <person name="Gardiner A."/>
            <person name="Garfield D.A."/>
            <person name="Garvin B.E."/>
            <person name="Gibson G."/>
            <person name="Gilbert D."/>
            <person name="Gnerre S."/>
            <person name="Godfrey J."/>
            <person name="Good R."/>
            <person name="Gotea V."/>
            <person name="Gravely B."/>
            <person name="Greenberg A.J."/>
            <person name="Griffiths-Jones S."/>
            <person name="Gross S."/>
            <person name="Guigo R."/>
            <person name="Gustafson E.A."/>
            <person name="Haerty W."/>
            <person name="Hahn M.W."/>
            <person name="Halligan D.L."/>
            <person name="Halpern A.L."/>
            <person name="Halter G.M."/>
            <person name="Han M.V."/>
            <person name="Heger A."/>
            <person name="Hillier L."/>
            <person name="Hinrichs A.S."/>
            <person name="Holmes I."/>
            <person name="Hoskins R.A."/>
            <person name="Hubisz M.J."/>
            <person name="Hultmark D."/>
            <person name="Huntley M.A."/>
            <person name="Jaffe D.B."/>
            <person name="Jagadeeshan S."/>
            <person name="Jeck W.R."/>
            <person name="Johnson J."/>
            <person name="Jones C.D."/>
            <person name="Jordan W.C."/>
            <person name="Karpen G.H."/>
            <person name="Kataoka E."/>
            <person name="Keightley P.D."/>
            <person name="Kheradpour P."/>
            <person name="Kirkness E.F."/>
            <person name="Koerich L.B."/>
            <person name="Kristiansen K."/>
            <person name="Kudrna D."/>
            <person name="Kulathinal R.J."/>
            <person name="Kumar S."/>
            <person name="Kwok R."/>
            <person name="Lander E."/>
            <person name="Langley C.H."/>
            <person name="Lapoint R."/>
            <person name="Lazzaro B.P."/>
            <person name="Lee S.J."/>
            <person name="Levesque L."/>
            <person name="Li R."/>
            <person name="Lin C.F."/>
            <person name="Lin M.F."/>
            <person name="Lindblad-Toh K."/>
            <person name="Llopart A."/>
            <person name="Long M."/>
            <person name="Low L."/>
            <person name="Lozovsky E."/>
            <person name="Lu J."/>
            <person name="Luo M."/>
            <person name="Machado C.A."/>
            <person name="Makalowski W."/>
            <person name="Marzo M."/>
            <person name="Matsuda M."/>
            <person name="Matzkin L."/>
            <person name="McAllister B."/>
            <person name="McBride C.S."/>
            <person name="McKernan B."/>
            <person name="McKernan K."/>
            <person name="Mendez-Lago M."/>
            <person name="Minx P."/>
            <person name="Mollenhauer M.U."/>
            <person name="Montooth K."/>
            <person name="Mount S.M."/>
            <person name="Mu X."/>
            <person name="Myers E."/>
            <person name="Negre B."/>
            <person name="Newfeld S."/>
            <person name="Nielsen R."/>
            <person name="Noor M.A."/>
            <person name="O'Grady P."/>
            <person name="Pachter L."/>
            <person name="Papaceit M."/>
            <person name="Parisi M.J."/>
            <person name="Parisi M."/>
            <person name="Parts L."/>
            <person name="Pedersen J.S."/>
            <person name="Pesole G."/>
            <person name="Phillippy A.M."/>
            <person name="Ponting C.P."/>
            <person name="Pop M."/>
            <person name="Porcelli D."/>
            <person name="Powell J.R."/>
            <person name="Prohaska S."/>
            <person name="Pruitt K."/>
            <person name="Puig M."/>
            <person name="Quesneville H."/>
            <person name="Ram K.R."/>
            <person name="Rand D."/>
            <person name="Rasmussen M.D."/>
            <person name="Reed L.K."/>
            <person name="Reenan R."/>
            <person name="Reily A."/>
            <person name="Remington K.A."/>
            <person name="Rieger T.T."/>
            <person name="Ritchie M.G."/>
            <person name="Robin C."/>
            <person name="Rogers Y.H."/>
            <person name="Rohde C."/>
            <person name="Rozas J."/>
            <person name="Rubenfield M.J."/>
            <person name="Ruiz A."/>
            <person name="Russo S."/>
            <person name="Salzberg S.L."/>
            <person name="Sanchez-Gracia A."/>
            <person name="Saranga D.J."/>
            <person name="Sato H."/>
            <person name="Schaeffer S.W."/>
            <person name="Schatz M.C."/>
            <person name="Schlenke T."/>
            <person name="Schwartz R."/>
            <person name="Segarra C."/>
            <person name="Singh R.S."/>
            <person name="Sirot L."/>
            <person name="Sirota M."/>
            <person name="Sisneros N.B."/>
            <person name="Smith C.D."/>
            <person name="Smith T.F."/>
            <person name="Spieth J."/>
            <person name="Stage D.E."/>
            <person name="Stark A."/>
            <person name="Stephan W."/>
            <person name="Strausberg R.L."/>
            <person name="Strempel S."/>
            <person name="Sturgill D."/>
            <person name="Sutton G."/>
            <person name="Sutton G.G."/>
            <person name="Tao W."/>
            <person name="Teichmann S."/>
            <person name="Tobari Y.N."/>
            <person name="Tomimura Y."/>
            <person name="Tsolas J.M."/>
            <person name="Valente V.L."/>
            <person name="Venter E."/>
            <person name="Venter J.C."/>
            <person name="Vicario S."/>
            <person name="Vieira F.G."/>
            <person name="Vilella A.J."/>
            <person name="Villasante A."/>
            <person name="Walenz B."/>
            <person name="Wang J."/>
            <person name="Wasserman M."/>
            <person name="Watts T."/>
            <person name="Wilson D."/>
            <person name="Wilson R.K."/>
            <person name="Wing R.A."/>
            <person name="Wolfner M.F."/>
            <person name="Wong A."/>
            <person name="Wong G.K."/>
            <person name="Wu C.I."/>
            <person name="Wu G."/>
            <person name="Yamamoto D."/>
            <person name="Yang H.P."/>
            <person name="Yang S.P."/>
            <person name="Yorke J.A."/>
            <person name="Yoshida K."/>
            <person name="Zdobnov E."/>
            <person name="Zhang P."/>
            <person name="Zhang Y."/>
            <person name="Zimin A.V."/>
            <person name="Baldwin J."/>
            <person name="Abdouelleil A."/>
            <person name="Abdulkadir J."/>
            <person name="Abebe A."/>
            <person name="Abera B."/>
            <person name="Abreu J."/>
            <person name="Acer S.C."/>
            <person name="Aftuck L."/>
            <person name="Alexander A."/>
            <person name="An P."/>
            <person name="Anderson E."/>
            <person name="Anderson S."/>
            <person name="Arachi H."/>
            <person name="Azer M."/>
            <person name="Bachantsang P."/>
            <person name="Barry A."/>
            <person name="Bayul T."/>
            <person name="Berlin A."/>
            <person name="Bessette D."/>
            <person name="Bloom T."/>
            <person name="Blye J."/>
            <person name="Boguslavskiy L."/>
            <person name="Bonnet C."/>
            <person name="Boukhgalter B."/>
            <person name="Bourzgui I."/>
            <person name="Brown A."/>
            <person name="Cahill P."/>
            <person name="Channer S."/>
            <person name="Cheshatsang Y."/>
            <person name="Chuda L."/>
            <person name="Citroen M."/>
            <person name="Collymore A."/>
            <person name="Cooke P."/>
            <person name="Costello M."/>
            <person name="D'Aco K."/>
            <person name="Daza R."/>
            <person name="De Haan G."/>
            <person name="DeGray S."/>
            <person name="DeMaso C."/>
            <person name="Dhargay N."/>
            <person name="Dooley K."/>
            <person name="Dooley E."/>
            <person name="Doricent M."/>
            <person name="Dorje P."/>
            <person name="Dorjee K."/>
            <person name="Dupes A."/>
            <person name="Elong R."/>
            <person name="Falk J."/>
            <person name="Farina A."/>
            <person name="Faro S."/>
            <person name="Ferguson D."/>
            <person name="Fisher S."/>
            <person name="Foley C.D."/>
            <person name="Franke A."/>
            <person name="Friedrich D."/>
            <person name="Gadbois L."/>
            <person name="Gearin G."/>
            <person name="Gearin C.R."/>
            <person name="Giannoukos G."/>
            <person name="Goode T."/>
            <person name="Graham J."/>
            <person name="Grandbois E."/>
            <person name="Grewal S."/>
            <person name="Gyaltsen K."/>
            <person name="Hafez N."/>
            <person name="Hagos B."/>
            <person name="Hall J."/>
            <person name="Henson C."/>
            <person name="Hollinger A."/>
            <person name="Honan T."/>
            <person name="Huard M.D."/>
            <person name="Hughes L."/>
            <person name="Hurhula B."/>
            <person name="Husby M.E."/>
            <person name="Kamat A."/>
            <person name="Kanga B."/>
            <person name="Kashin S."/>
            <person name="Khazanovich D."/>
            <person name="Kisner P."/>
            <person name="Lance K."/>
            <person name="Lara M."/>
            <person name="Lee W."/>
            <person name="Lennon N."/>
            <person name="Letendre F."/>
            <person name="LeVine R."/>
            <person name="Lipovsky A."/>
            <person name="Liu X."/>
            <person name="Liu J."/>
            <person name="Liu S."/>
            <person name="Lokyitsang T."/>
            <person name="Lokyitsang Y."/>
            <person name="Lubonja R."/>
            <person name="Lui A."/>
            <person name="MacDonald P."/>
            <person name="Magnisalis V."/>
            <person name="Maru K."/>
            <person name="Matthews C."/>
            <person name="McCusker W."/>
            <person name="McDonough S."/>
            <person name="Mehta T."/>
            <person name="Meldrim J."/>
            <person name="Meneus L."/>
            <person name="Mihai O."/>
            <person name="Mihalev A."/>
            <person name="Mihova T."/>
            <person name="Mittelman R."/>
            <person name="Mlenga V."/>
            <person name="Montmayeur A."/>
            <person name="Mulrain L."/>
            <person name="Navidi A."/>
            <person name="Naylor J."/>
            <person name="Negash T."/>
            <person name="Nguyen T."/>
            <person name="Nguyen N."/>
            <person name="Nicol R."/>
            <person name="Norbu C."/>
            <person name="Norbu N."/>
            <person name="Novod N."/>
            <person name="O'Neill B."/>
            <person name="Osman S."/>
            <person name="Markiewicz E."/>
            <person name="Oyono O.L."/>
            <person name="Patti C."/>
            <person name="Phunkhang P."/>
            <person name="Pierre F."/>
            <person name="Priest M."/>
            <person name="Raghuraman S."/>
            <person name="Rege F."/>
            <person name="Reyes R."/>
            <person name="Rise C."/>
            <person name="Rogov P."/>
            <person name="Ross K."/>
            <person name="Ryan E."/>
            <person name="Settipalli S."/>
            <person name="Shea T."/>
            <person name="Sherpa N."/>
            <person name="Shi L."/>
            <person name="Shih D."/>
            <person name="Sparrow T."/>
            <person name="Spaulding J."/>
            <person name="Stalker J."/>
            <person name="Stange-Thomann N."/>
            <person name="Stavropoulos S."/>
            <person name="Stone C."/>
            <person name="Strader C."/>
            <person name="Tesfaye S."/>
            <person name="Thomson T."/>
            <person name="Thoulutsang Y."/>
            <person name="Thoulutsang D."/>
            <person name="Topham K."/>
            <person name="Topping I."/>
            <person name="Tsamla T."/>
            <person name="Vassiliev H."/>
            <person name="Vo A."/>
            <person name="Wangchuk T."/>
            <person name="Wangdi T."/>
            <person name="Weiand M."/>
            <person name="Wilkinson J."/>
            <person name="Wilson A."/>
            <person name="Yadav S."/>
            <person name="Young G."/>
            <person name="Yu Q."/>
            <person name="Zembek L."/>
            <person name="Zhong D."/>
            <person name="Zimmer A."/>
            <person name="Zwirko Z."/>
            <person name="Jaffe D.B."/>
            <person name="Alvarez P."/>
            <person name="Brockman W."/>
            <person name="Butler J."/>
            <person name="Chin C."/>
            <person name="Gnerre S."/>
            <person name="Grabherr M."/>
            <person name="Kleber M."/>
            <person name="Mauceli E."/>
            <person name="MacCallum I."/>
        </authorList>
    </citation>
    <scope>NUCLEOTIDE SEQUENCE [LARGE SCALE GENOMIC DNA]</scope>
    <source>
        <strain evidence="5">white501</strain>
    </source>
</reference>
<keyword evidence="1" id="KW-0175">Coiled coil</keyword>
<dbReference type="HOGENOM" id="CLU_765648_0_0_1"/>
<evidence type="ECO:0000313" key="5">
    <source>
        <dbReference type="Proteomes" id="UP000000304"/>
    </source>
</evidence>
<feature type="coiled-coil region" evidence="1">
    <location>
        <begin position="19"/>
        <end position="46"/>
    </location>
</feature>
<dbReference type="AlphaFoldDB" id="B4NVA6"/>
<gene>
    <name evidence="4" type="primary">Dsim\GD11381</name>
    <name evidence="4" type="ORF">Dsim_GD11381</name>
</gene>
<keyword evidence="5" id="KW-1185">Reference proteome</keyword>
<dbReference type="InterPro" id="IPR031961">
    <property type="entry name" value="DUF4780"/>
</dbReference>
<proteinExistence type="predicted"/>
<feature type="region of interest" description="Disordered" evidence="2">
    <location>
        <begin position="249"/>
        <end position="302"/>
    </location>
</feature>